<reference evidence="10 11" key="1">
    <citation type="submission" date="2019-09" db="EMBL/GenBank/DDBJ databases">
        <title>Genome sequence of Clostridium sp. EA1.</title>
        <authorList>
            <person name="Poehlein A."/>
            <person name="Bengelsdorf F.R."/>
            <person name="Daniel R."/>
        </authorList>
    </citation>
    <scope>NUCLEOTIDE SEQUENCE [LARGE SCALE GENOMIC DNA]</scope>
    <source>
        <strain evidence="10 11">EA1</strain>
    </source>
</reference>
<dbReference type="Pfam" id="PF12704">
    <property type="entry name" value="MacB_PCD"/>
    <property type="match status" value="1"/>
</dbReference>
<keyword evidence="11" id="KW-1185">Reference proteome</keyword>
<feature type="domain" description="MacB-like periplasmic core" evidence="9">
    <location>
        <begin position="22"/>
        <end position="220"/>
    </location>
</feature>
<feature type="transmembrane region" description="Helical" evidence="7">
    <location>
        <begin position="21"/>
        <end position="40"/>
    </location>
</feature>
<proteinExistence type="inferred from homology"/>
<evidence type="ECO:0000256" key="3">
    <source>
        <dbReference type="ARBA" id="ARBA00022692"/>
    </source>
</evidence>
<comment type="subcellular location">
    <subcellularLocation>
        <location evidence="1">Cell membrane</location>
        <topology evidence="1">Multi-pass membrane protein</topology>
    </subcellularLocation>
</comment>
<dbReference type="PANTHER" id="PTHR30572:SF4">
    <property type="entry name" value="ABC TRANSPORTER PERMEASE YTRF"/>
    <property type="match status" value="1"/>
</dbReference>
<feature type="domain" description="ABC3 transporter permease C-terminal" evidence="8">
    <location>
        <begin position="256"/>
        <end position="301"/>
    </location>
</feature>
<name>A0A6N8HVY3_9FIRM</name>
<sequence length="416" mass="46572">MKSYLELIPISAKIHKKQSRMTRICIILAVFLVTAIFGMADMEVRSQQLQEIKSDGNWHVLFSDIDQKTASMIAARPEVTASGWYAYLGTGAQYTVSGKSVIAAGMDKKVSDDIFPIKVTEGDSPTKKNEVALTQNAKLGLGVHVGDTITLKHPISEPVELSVVGFVEGTSKLLKQDSYALLFTKEGFQSSIPEGQYTDQYVVQLCRYCNMQKVIADITEQYKLTDKQVLQNGNLLAVLGQSDNSYVLGLYGTAAVLFAIVMLSGVLMLASSLNSNVMQRTEFFGMMRCLGATKKQIMRFVRKEGLQWCKTAIPVGGWHWNRGYMGAMRDFEGFSSRLFLRNADFCNQLDRYPVRHRCGNIHGTFGHQIPRQKSCVCFATGCGFGECKLYSTKPHSGKHHFFQDRYCCWYSSCYVK</sequence>
<dbReference type="EMBL" id="VWXL01000014">
    <property type="protein sequence ID" value="MVB09961.1"/>
    <property type="molecule type" value="Genomic_DNA"/>
</dbReference>
<keyword evidence="2" id="KW-1003">Cell membrane</keyword>
<evidence type="ECO:0000313" key="11">
    <source>
        <dbReference type="Proteomes" id="UP000469440"/>
    </source>
</evidence>
<evidence type="ECO:0000256" key="5">
    <source>
        <dbReference type="ARBA" id="ARBA00023136"/>
    </source>
</evidence>
<dbReference type="PANTHER" id="PTHR30572">
    <property type="entry name" value="MEMBRANE COMPONENT OF TRANSPORTER-RELATED"/>
    <property type="match status" value="1"/>
</dbReference>
<evidence type="ECO:0000256" key="4">
    <source>
        <dbReference type="ARBA" id="ARBA00022989"/>
    </source>
</evidence>
<dbReference type="InterPro" id="IPR025857">
    <property type="entry name" value="MacB_PCD"/>
</dbReference>
<keyword evidence="4 7" id="KW-1133">Transmembrane helix</keyword>
<evidence type="ECO:0000313" key="10">
    <source>
        <dbReference type="EMBL" id="MVB09961.1"/>
    </source>
</evidence>
<comment type="similarity">
    <text evidence="6">Belongs to the ABC-4 integral membrane protein family.</text>
</comment>
<keyword evidence="5 7" id="KW-0472">Membrane</keyword>
<dbReference type="GO" id="GO:0022857">
    <property type="term" value="F:transmembrane transporter activity"/>
    <property type="evidence" value="ECO:0007669"/>
    <property type="project" value="TreeGrafter"/>
</dbReference>
<evidence type="ECO:0000259" key="9">
    <source>
        <dbReference type="Pfam" id="PF12704"/>
    </source>
</evidence>
<organism evidence="10 11">
    <name type="scientific">Caproicibacter fermentans</name>
    <dbReference type="NCBI Taxonomy" id="2576756"/>
    <lineage>
        <taxon>Bacteria</taxon>
        <taxon>Bacillati</taxon>
        <taxon>Bacillota</taxon>
        <taxon>Clostridia</taxon>
        <taxon>Eubacteriales</taxon>
        <taxon>Acutalibacteraceae</taxon>
        <taxon>Caproicibacter</taxon>
    </lineage>
</organism>
<evidence type="ECO:0000256" key="6">
    <source>
        <dbReference type="ARBA" id="ARBA00038076"/>
    </source>
</evidence>
<dbReference type="RefSeq" id="WP_330593841.1">
    <property type="nucleotide sequence ID" value="NZ_VWXL01000014.1"/>
</dbReference>
<keyword evidence="3 7" id="KW-0812">Transmembrane</keyword>
<dbReference type="InterPro" id="IPR003838">
    <property type="entry name" value="ABC3_permease_C"/>
</dbReference>
<accession>A0A6N8HVY3</accession>
<evidence type="ECO:0000256" key="1">
    <source>
        <dbReference type="ARBA" id="ARBA00004651"/>
    </source>
</evidence>
<comment type="caution">
    <text evidence="10">The sequence shown here is derived from an EMBL/GenBank/DDBJ whole genome shotgun (WGS) entry which is preliminary data.</text>
</comment>
<feature type="transmembrane region" description="Helical" evidence="7">
    <location>
        <begin position="248"/>
        <end position="270"/>
    </location>
</feature>
<protein>
    <submittedName>
        <fullName evidence="10">Uncharacterized protein</fullName>
    </submittedName>
</protein>
<evidence type="ECO:0000256" key="7">
    <source>
        <dbReference type="SAM" id="Phobius"/>
    </source>
</evidence>
<gene>
    <name evidence="10" type="ORF">CAFE_06320</name>
</gene>
<dbReference type="Pfam" id="PF02687">
    <property type="entry name" value="FtsX"/>
    <property type="match status" value="1"/>
</dbReference>
<dbReference type="Proteomes" id="UP000469440">
    <property type="component" value="Unassembled WGS sequence"/>
</dbReference>
<dbReference type="AlphaFoldDB" id="A0A6N8HVY3"/>
<dbReference type="GO" id="GO:0005886">
    <property type="term" value="C:plasma membrane"/>
    <property type="evidence" value="ECO:0007669"/>
    <property type="project" value="UniProtKB-SubCell"/>
</dbReference>
<dbReference type="InterPro" id="IPR050250">
    <property type="entry name" value="Macrolide_Exporter_MacB"/>
</dbReference>
<evidence type="ECO:0000259" key="8">
    <source>
        <dbReference type="Pfam" id="PF02687"/>
    </source>
</evidence>
<evidence type="ECO:0000256" key="2">
    <source>
        <dbReference type="ARBA" id="ARBA00022475"/>
    </source>
</evidence>